<feature type="domain" description="Methyltransferase type 11" evidence="4">
    <location>
        <begin position="48"/>
        <end position="147"/>
    </location>
</feature>
<dbReference type="PANTHER" id="PTHR43464">
    <property type="entry name" value="METHYLTRANSFERASE"/>
    <property type="match status" value="1"/>
</dbReference>
<gene>
    <name evidence="5" type="ORF">E1757_28225</name>
</gene>
<keyword evidence="6" id="KW-1185">Reference proteome</keyword>
<evidence type="ECO:0000259" key="4">
    <source>
        <dbReference type="Pfam" id="PF08241"/>
    </source>
</evidence>
<dbReference type="InterPro" id="IPR029063">
    <property type="entry name" value="SAM-dependent_MTases_sf"/>
</dbReference>
<accession>A0A4R5KDH7</accession>
<evidence type="ECO:0000313" key="6">
    <source>
        <dbReference type="Proteomes" id="UP000295636"/>
    </source>
</evidence>
<dbReference type="AlphaFoldDB" id="A0A4R5KDH7"/>
<dbReference type="Proteomes" id="UP000295636">
    <property type="component" value="Unassembled WGS sequence"/>
</dbReference>
<dbReference type="OrthoDB" id="9810615at2"/>
<dbReference type="GO" id="GO:0032259">
    <property type="term" value="P:methylation"/>
    <property type="evidence" value="ECO:0007669"/>
    <property type="project" value="UniProtKB-KW"/>
</dbReference>
<dbReference type="Pfam" id="PF08241">
    <property type="entry name" value="Methyltransf_11"/>
    <property type="match status" value="1"/>
</dbReference>
<evidence type="ECO:0000256" key="1">
    <source>
        <dbReference type="ARBA" id="ARBA00022603"/>
    </source>
</evidence>
<evidence type="ECO:0000256" key="2">
    <source>
        <dbReference type="ARBA" id="ARBA00022679"/>
    </source>
</evidence>
<dbReference type="InterPro" id="IPR013216">
    <property type="entry name" value="Methyltransf_11"/>
</dbReference>
<dbReference type="EMBL" id="SMRT01000018">
    <property type="protein sequence ID" value="TDF92962.1"/>
    <property type="molecule type" value="Genomic_DNA"/>
</dbReference>
<dbReference type="CDD" id="cd02440">
    <property type="entry name" value="AdoMet_MTases"/>
    <property type="match status" value="1"/>
</dbReference>
<organism evidence="5 6">
    <name type="scientific">Paenibacillus piri</name>
    <dbReference type="NCBI Taxonomy" id="2547395"/>
    <lineage>
        <taxon>Bacteria</taxon>
        <taxon>Bacillati</taxon>
        <taxon>Bacillota</taxon>
        <taxon>Bacilli</taxon>
        <taxon>Bacillales</taxon>
        <taxon>Paenibacillaceae</taxon>
        <taxon>Paenibacillus</taxon>
    </lineage>
</organism>
<dbReference type="GO" id="GO:0008757">
    <property type="term" value="F:S-adenosylmethionine-dependent methyltransferase activity"/>
    <property type="evidence" value="ECO:0007669"/>
    <property type="project" value="InterPro"/>
</dbReference>
<dbReference type="PANTHER" id="PTHR43464:SF19">
    <property type="entry name" value="UBIQUINONE BIOSYNTHESIS O-METHYLTRANSFERASE, MITOCHONDRIAL"/>
    <property type="match status" value="1"/>
</dbReference>
<dbReference type="RefSeq" id="WP_133234514.1">
    <property type="nucleotide sequence ID" value="NZ_SMRT01000018.1"/>
</dbReference>
<keyword evidence="3" id="KW-0949">S-adenosyl-L-methionine</keyword>
<keyword evidence="1 5" id="KW-0489">Methyltransferase</keyword>
<reference evidence="5 6" key="1">
    <citation type="submission" date="2019-03" db="EMBL/GenBank/DDBJ databases">
        <title>This is whole genome sequence of Paenibacillus sp MS74 strain.</title>
        <authorList>
            <person name="Trinh H.N."/>
        </authorList>
    </citation>
    <scope>NUCLEOTIDE SEQUENCE [LARGE SCALE GENOMIC DNA]</scope>
    <source>
        <strain evidence="5 6">MS74</strain>
    </source>
</reference>
<keyword evidence="2 5" id="KW-0808">Transferase</keyword>
<protein>
    <submittedName>
        <fullName evidence="5">Class I SAM-dependent methyltransferase</fullName>
    </submittedName>
</protein>
<comment type="caution">
    <text evidence="5">The sequence shown here is derived from an EMBL/GenBank/DDBJ whole genome shotgun (WGS) entry which is preliminary data.</text>
</comment>
<evidence type="ECO:0000313" key="5">
    <source>
        <dbReference type="EMBL" id="TDF92962.1"/>
    </source>
</evidence>
<dbReference type="Gene3D" id="3.40.50.150">
    <property type="entry name" value="Vaccinia Virus protein VP39"/>
    <property type="match status" value="1"/>
</dbReference>
<name>A0A4R5KDH7_9BACL</name>
<sequence>MDDNVEIVKRFYDETVHYEWNRLDRHKVEYELSKRYMIRYVKPTDRVLDLGGGPGKYSLYLSELGCDVTLADLSQNNVEFALNKAQELGLPLNAICADSRDLTAFNDGYFDHILCMGPMYHLKEENDRVKTINECLKKLKPNGLLFVSFVSSFSFVWDYLIRNPGLILKEERKSELNIIRDDVNFAGHGFTENFYIRPTDVLPFFVNSNLKNYIW</sequence>
<evidence type="ECO:0000256" key="3">
    <source>
        <dbReference type="ARBA" id="ARBA00022691"/>
    </source>
</evidence>
<dbReference type="SUPFAM" id="SSF53335">
    <property type="entry name" value="S-adenosyl-L-methionine-dependent methyltransferases"/>
    <property type="match status" value="1"/>
</dbReference>
<proteinExistence type="predicted"/>